<proteinExistence type="predicted"/>
<dbReference type="InterPro" id="IPR012296">
    <property type="entry name" value="Nuclease_put_TT1808"/>
</dbReference>
<keyword evidence="2" id="KW-0540">Nuclease</keyword>
<gene>
    <name evidence="2" type="ORF">H7849_19975</name>
</gene>
<dbReference type="AlphaFoldDB" id="A0A7G8BFL9"/>
<protein>
    <submittedName>
        <fullName evidence="2">Uma2 family endonuclease</fullName>
    </submittedName>
</protein>
<dbReference type="Gene3D" id="3.90.1570.10">
    <property type="entry name" value="tt1808, chain A"/>
    <property type="match status" value="1"/>
</dbReference>
<dbReference type="InterPro" id="IPR011335">
    <property type="entry name" value="Restrct_endonuc-II-like"/>
</dbReference>
<name>A0A7G8BFL9_9BACT</name>
<keyword evidence="3" id="KW-1185">Reference proteome</keyword>
<organism evidence="2 3">
    <name type="scientific">Alloacidobacterium dinghuense</name>
    <dbReference type="NCBI Taxonomy" id="2763107"/>
    <lineage>
        <taxon>Bacteria</taxon>
        <taxon>Pseudomonadati</taxon>
        <taxon>Acidobacteriota</taxon>
        <taxon>Terriglobia</taxon>
        <taxon>Terriglobales</taxon>
        <taxon>Acidobacteriaceae</taxon>
        <taxon>Alloacidobacterium</taxon>
    </lineage>
</organism>
<dbReference type="InterPro" id="IPR008538">
    <property type="entry name" value="Uma2"/>
</dbReference>
<dbReference type="Proteomes" id="UP000515312">
    <property type="component" value="Chromosome"/>
</dbReference>
<feature type="domain" description="Putative restriction endonuclease" evidence="1">
    <location>
        <begin position="20"/>
        <end position="133"/>
    </location>
</feature>
<evidence type="ECO:0000259" key="1">
    <source>
        <dbReference type="Pfam" id="PF05685"/>
    </source>
</evidence>
<sequence>MATAARLPVTPEEYLGTSYKPDCDFVDGELQERNVGEGQHALFQMAVILWFGKHMEQWRLYPLPEMRIEVSSSRFRVADICVVQGPPPMGVLDQPPLIVIEILSPEDRVHRYKERIEDYRRMGISNIWVIDPLTSDGFDCSTGNWNQTEVFRVNGAEIYMPVRELIVKQEAN</sequence>
<keyword evidence="2" id="KW-0378">Hydrolase</keyword>
<reference evidence="2 3" key="1">
    <citation type="submission" date="2020-08" db="EMBL/GenBank/DDBJ databases">
        <title>Edaphobacter telluris sp. nov. and Acidobacterium dinghuensis sp. nov., two acidobacteria isolated from forest soil.</title>
        <authorList>
            <person name="Fu J."/>
            <person name="Qiu L."/>
        </authorList>
    </citation>
    <scope>NUCLEOTIDE SEQUENCE [LARGE SCALE GENOMIC DNA]</scope>
    <source>
        <strain evidence="2">4Y35</strain>
    </source>
</reference>
<dbReference type="GO" id="GO:0004519">
    <property type="term" value="F:endonuclease activity"/>
    <property type="evidence" value="ECO:0007669"/>
    <property type="project" value="UniProtKB-KW"/>
</dbReference>
<dbReference type="CDD" id="cd06260">
    <property type="entry name" value="DUF820-like"/>
    <property type="match status" value="1"/>
</dbReference>
<evidence type="ECO:0000313" key="3">
    <source>
        <dbReference type="Proteomes" id="UP000515312"/>
    </source>
</evidence>
<accession>A0A7G8BFL9</accession>
<evidence type="ECO:0000313" key="2">
    <source>
        <dbReference type="EMBL" id="QNI31339.1"/>
    </source>
</evidence>
<dbReference type="SUPFAM" id="SSF52980">
    <property type="entry name" value="Restriction endonuclease-like"/>
    <property type="match status" value="1"/>
</dbReference>
<dbReference type="EMBL" id="CP060394">
    <property type="protein sequence ID" value="QNI31339.1"/>
    <property type="molecule type" value="Genomic_DNA"/>
</dbReference>
<dbReference type="Pfam" id="PF05685">
    <property type="entry name" value="Uma2"/>
    <property type="match status" value="1"/>
</dbReference>
<dbReference type="RefSeq" id="WP_186741896.1">
    <property type="nucleotide sequence ID" value="NZ_CP060394.1"/>
</dbReference>
<dbReference type="KEGG" id="adin:H7849_19975"/>
<keyword evidence="2" id="KW-0255">Endonuclease</keyword>